<dbReference type="RefSeq" id="WP_236455863.1">
    <property type="nucleotide sequence ID" value="NZ_CBCSGE010000002.1"/>
</dbReference>
<comment type="caution">
    <text evidence="2">The sequence shown here is derived from an EMBL/GenBank/DDBJ whole genome shotgun (WGS) entry which is preliminary data.</text>
</comment>
<evidence type="ECO:0000313" key="3">
    <source>
        <dbReference type="Proteomes" id="UP001589607"/>
    </source>
</evidence>
<gene>
    <name evidence="2" type="ORF">ACFFVF_09015</name>
</gene>
<keyword evidence="1" id="KW-1133">Transmembrane helix</keyword>
<keyword evidence="1" id="KW-0812">Transmembrane</keyword>
<keyword evidence="1" id="KW-0472">Membrane</keyword>
<feature type="transmembrane region" description="Helical" evidence="1">
    <location>
        <begin position="45"/>
        <end position="62"/>
    </location>
</feature>
<evidence type="ECO:0000313" key="2">
    <source>
        <dbReference type="EMBL" id="MFB9096652.1"/>
    </source>
</evidence>
<organism evidence="2 3">
    <name type="scientific">Flavobacterium jumunjinense</name>
    <dbReference type="NCBI Taxonomy" id="998845"/>
    <lineage>
        <taxon>Bacteria</taxon>
        <taxon>Pseudomonadati</taxon>
        <taxon>Bacteroidota</taxon>
        <taxon>Flavobacteriia</taxon>
        <taxon>Flavobacteriales</taxon>
        <taxon>Flavobacteriaceae</taxon>
        <taxon>Flavobacterium</taxon>
    </lineage>
</organism>
<reference evidence="2 3" key="1">
    <citation type="submission" date="2024-09" db="EMBL/GenBank/DDBJ databases">
        <authorList>
            <person name="Sun Q."/>
            <person name="Mori K."/>
        </authorList>
    </citation>
    <scope>NUCLEOTIDE SEQUENCE [LARGE SCALE GENOMIC DNA]</scope>
    <source>
        <strain evidence="2 3">CECT 7955</strain>
    </source>
</reference>
<proteinExistence type="predicted"/>
<dbReference type="Proteomes" id="UP001589607">
    <property type="component" value="Unassembled WGS sequence"/>
</dbReference>
<keyword evidence="3" id="KW-1185">Reference proteome</keyword>
<evidence type="ECO:0000256" key="1">
    <source>
        <dbReference type="SAM" id="Phobius"/>
    </source>
</evidence>
<accession>A0ABV5GMP6</accession>
<feature type="transmembrane region" description="Helical" evidence="1">
    <location>
        <begin position="7"/>
        <end position="25"/>
    </location>
</feature>
<sequence>MQSYRIAYWLSLIGGVFILLLGYIMDYYESSSSSITFSRSSYGEGILTPFGAKIIGSLLIFTK</sequence>
<protein>
    <submittedName>
        <fullName evidence="2">Uncharacterized protein</fullName>
    </submittedName>
</protein>
<name>A0ABV5GMP6_9FLAO</name>
<dbReference type="EMBL" id="JBHMEY010000018">
    <property type="protein sequence ID" value="MFB9096652.1"/>
    <property type="molecule type" value="Genomic_DNA"/>
</dbReference>